<reference evidence="2 3" key="1">
    <citation type="submission" date="2024-09" db="EMBL/GenBank/DDBJ databases">
        <authorList>
            <consortium name="All-Russian atlas of soil microorganisms"/>
            <consortium name="as a basis for the search for new antimicrobial producers and enzymes with unique properties"/>
            <person name="Sokolova E.A."/>
            <person name="Voronina E.N."/>
        </authorList>
    </citation>
    <scope>NUCLEOTIDE SEQUENCE [LARGE SCALE GENOMIC DNA]</scope>
    <source>
        <strain evidence="2 3">AF-22b-331.1</strain>
    </source>
</reference>
<organism evidence="2 3">
    <name type="scientific">Stenotrophomonas nematodicola</name>
    <dbReference type="NCBI Taxonomy" id="2656746"/>
    <lineage>
        <taxon>Bacteria</taxon>
        <taxon>Pseudomonadati</taxon>
        <taxon>Pseudomonadota</taxon>
        <taxon>Gammaproteobacteria</taxon>
        <taxon>Lysobacterales</taxon>
        <taxon>Lysobacteraceae</taxon>
        <taxon>Stenotrophomonas</taxon>
    </lineage>
</organism>
<feature type="signal peptide" evidence="1">
    <location>
        <begin position="1"/>
        <end position="17"/>
    </location>
</feature>
<name>A0ABW7D1M8_9GAMM</name>
<dbReference type="EMBL" id="JBHGCJ010000017">
    <property type="protein sequence ID" value="MFG6111120.1"/>
    <property type="molecule type" value="Genomic_DNA"/>
</dbReference>
<keyword evidence="1" id="KW-0732">Signal</keyword>
<feature type="chain" id="PRO_5045891506" description="Lipoprotein" evidence="1">
    <location>
        <begin position="18"/>
        <end position="137"/>
    </location>
</feature>
<dbReference type="RefSeq" id="WP_394164490.1">
    <property type="nucleotide sequence ID" value="NZ_JBHGCJ010000017.1"/>
</dbReference>
<comment type="caution">
    <text evidence="2">The sequence shown here is derived from an EMBL/GenBank/DDBJ whole genome shotgun (WGS) entry which is preliminary data.</text>
</comment>
<dbReference type="PROSITE" id="PS51257">
    <property type="entry name" value="PROKAR_LIPOPROTEIN"/>
    <property type="match status" value="1"/>
</dbReference>
<evidence type="ECO:0008006" key="4">
    <source>
        <dbReference type="Google" id="ProtNLM"/>
    </source>
</evidence>
<proteinExistence type="predicted"/>
<protein>
    <recommendedName>
        <fullName evidence="4">Lipoprotein</fullName>
    </recommendedName>
</protein>
<gene>
    <name evidence="2" type="ORF">ACEU0G_001009</name>
</gene>
<evidence type="ECO:0000313" key="3">
    <source>
        <dbReference type="Proteomes" id="UP001605261"/>
    </source>
</evidence>
<sequence>MSKLVLLALLSALVGCAGSGPKVWRVVSKQGSLHFVEIDERFAADADVIGRVGEEVCKGKRSCVAAIWSSKDRTPSALPVSFDVLATQLASYQQNTTTGLHKLMLDCERVAAQDKSNCLPDAPDFREDIRPGLRPGD</sequence>
<accession>A0ABW7D1M8</accession>
<dbReference type="Proteomes" id="UP001605261">
    <property type="component" value="Unassembled WGS sequence"/>
</dbReference>
<evidence type="ECO:0000313" key="2">
    <source>
        <dbReference type="EMBL" id="MFG6111120.1"/>
    </source>
</evidence>
<keyword evidence="3" id="KW-1185">Reference proteome</keyword>
<evidence type="ECO:0000256" key="1">
    <source>
        <dbReference type="SAM" id="SignalP"/>
    </source>
</evidence>